<dbReference type="Proteomes" id="UP000499080">
    <property type="component" value="Unassembled WGS sequence"/>
</dbReference>
<evidence type="ECO:0008006" key="3">
    <source>
        <dbReference type="Google" id="ProtNLM"/>
    </source>
</evidence>
<protein>
    <recommendedName>
        <fullName evidence="3">Tc1-like transposase DDE domain-containing protein</fullName>
    </recommendedName>
</protein>
<dbReference type="OrthoDB" id="6436543at2759"/>
<accession>A0A4Y2HT82</accession>
<name>A0A4Y2HT82_ARAVE</name>
<evidence type="ECO:0000313" key="2">
    <source>
        <dbReference type="Proteomes" id="UP000499080"/>
    </source>
</evidence>
<reference evidence="1 2" key="1">
    <citation type="journal article" date="2019" name="Sci. Rep.">
        <title>Orb-weaving spider Araneus ventricosus genome elucidates the spidroin gene catalogue.</title>
        <authorList>
            <person name="Kono N."/>
            <person name="Nakamura H."/>
            <person name="Ohtoshi R."/>
            <person name="Moran D.A.P."/>
            <person name="Shinohara A."/>
            <person name="Yoshida Y."/>
            <person name="Fujiwara M."/>
            <person name="Mori M."/>
            <person name="Tomita M."/>
            <person name="Arakawa K."/>
        </authorList>
    </citation>
    <scope>NUCLEOTIDE SEQUENCE [LARGE SCALE GENOMIC DNA]</scope>
</reference>
<organism evidence="1 2">
    <name type="scientific">Araneus ventricosus</name>
    <name type="common">Orbweaver spider</name>
    <name type="synonym">Epeira ventricosa</name>
    <dbReference type="NCBI Taxonomy" id="182803"/>
    <lineage>
        <taxon>Eukaryota</taxon>
        <taxon>Metazoa</taxon>
        <taxon>Ecdysozoa</taxon>
        <taxon>Arthropoda</taxon>
        <taxon>Chelicerata</taxon>
        <taxon>Arachnida</taxon>
        <taxon>Araneae</taxon>
        <taxon>Araneomorphae</taxon>
        <taxon>Entelegynae</taxon>
        <taxon>Araneoidea</taxon>
        <taxon>Araneidae</taxon>
        <taxon>Araneus</taxon>
    </lineage>
</organism>
<proteinExistence type="predicted"/>
<sequence>MYIFWTDGAHLHIHRYVKILNCRTRAKENSFGHQPVPLHSEKVSLWCGFTTSFIAGLFIFEEIGPARPVTCTVNSVLYGSLLRNHVIPSLQKRVCVDSAIIMQDGAPPHIGISVKRFLSMHFGNDRIISRHFPTNLSPRSPDLNPCDFWLWGYLKHVVFSDCKLS</sequence>
<comment type="caution">
    <text evidence="1">The sequence shown here is derived from an EMBL/GenBank/DDBJ whole genome shotgun (WGS) entry which is preliminary data.</text>
</comment>
<dbReference type="AlphaFoldDB" id="A0A4Y2HT82"/>
<gene>
    <name evidence="1" type="ORF">AVEN_106097_1</name>
</gene>
<dbReference type="PANTHER" id="PTHR47326">
    <property type="entry name" value="TRANSPOSABLE ELEMENT TC3 TRANSPOSASE-LIKE PROTEIN"/>
    <property type="match status" value="1"/>
</dbReference>
<dbReference type="GO" id="GO:0003676">
    <property type="term" value="F:nucleic acid binding"/>
    <property type="evidence" value="ECO:0007669"/>
    <property type="project" value="InterPro"/>
</dbReference>
<keyword evidence="2" id="KW-1185">Reference proteome</keyword>
<dbReference type="Gene3D" id="3.30.420.10">
    <property type="entry name" value="Ribonuclease H-like superfamily/Ribonuclease H"/>
    <property type="match status" value="1"/>
</dbReference>
<evidence type="ECO:0000313" key="1">
    <source>
        <dbReference type="EMBL" id="GBM68616.1"/>
    </source>
</evidence>
<dbReference type="EMBL" id="BGPR01002152">
    <property type="protein sequence ID" value="GBM68616.1"/>
    <property type="molecule type" value="Genomic_DNA"/>
</dbReference>
<dbReference type="PANTHER" id="PTHR47326:SF1">
    <property type="entry name" value="HTH PSQ-TYPE DOMAIN-CONTAINING PROTEIN"/>
    <property type="match status" value="1"/>
</dbReference>
<dbReference type="InterPro" id="IPR036397">
    <property type="entry name" value="RNaseH_sf"/>
</dbReference>